<dbReference type="Proteomes" id="UP000319280">
    <property type="component" value="Unassembled WGS sequence"/>
</dbReference>
<feature type="transmembrane region" description="Helical" evidence="1">
    <location>
        <begin position="39"/>
        <end position="59"/>
    </location>
</feature>
<dbReference type="AlphaFoldDB" id="A0A549YJZ8"/>
<gene>
    <name evidence="2" type="ORF">FH966_11040</name>
</gene>
<dbReference type="RefSeq" id="WP_142791156.1">
    <property type="nucleotide sequence ID" value="NZ_VJMZ01000001.1"/>
</dbReference>
<organism evidence="2 3">
    <name type="scientific">Lentibacillus cibarius</name>
    <dbReference type="NCBI Taxonomy" id="2583219"/>
    <lineage>
        <taxon>Bacteria</taxon>
        <taxon>Bacillati</taxon>
        <taxon>Bacillota</taxon>
        <taxon>Bacilli</taxon>
        <taxon>Bacillales</taxon>
        <taxon>Bacillaceae</taxon>
        <taxon>Lentibacillus</taxon>
    </lineage>
</organism>
<evidence type="ECO:0000256" key="1">
    <source>
        <dbReference type="SAM" id="Phobius"/>
    </source>
</evidence>
<feature type="transmembrane region" description="Helical" evidence="1">
    <location>
        <begin position="7"/>
        <end position="27"/>
    </location>
</feature>
<keyword evidence="1" id="KW-0472">Membrane</keyword>
<keyword evidence="3" id="KW-1185">Reference proteome</keyword>
<keyword evidence="1" id="KW-0812">Transmembrane</keyword>
<sequence>MKYIIGTVVGFYVLVFWVFPIVYPLIFPWGGVSETHLHPIYMGMILLSGLIVICTKIILNELKKKQDDNK</sequence>
<name>A0A549YJZ8_9BACI</name>
<keyword evidence="1" id="KW-1133">Transmembrane helix</keyword>
<dbReference type="EMBL" id="VJMZ01000001">
    <property type="protein sequence ID" value="TRM12174.1"/>
    <property type="molecule type" value="Genomic_DNA"/>
</dbReference>
<protein>
    <submittedName>
        <fullName evidence="2">Uncharacterized protein</fullName>
    </submittedName>
</protein>
<reference evidence="2 3" key="1">
    <citation type="submission" date="2019-07" db="EMBL/GenBank/DDBJ databases">
        <title>Genomic analysis of Lentibacillus sp. NKC851-2.</title>
        <authorList>
            <person name="Oh Y.J."/>
        </authorList>
    </citation>
    <scope>NUCLEOTIDE SEQUENCE [LARGE SCALE GENOMIC DNA]</scope>
    <source>
        <strain evidence="2 3">NKC851-2</strain>
    </source>
</reference>
<accession>A0A549YJZ8</accession>
<proteinExistence type="predicted"/>
<evidence type="ECO:0000313" key="3">
    <source>
        <dbReference type="Proteomes" id="UP000319280"/>
    </source>
</evidence>
<comment type="caution">
    <text evidence="2">The sequence shown here is derived from an EMBL/GenBank/DDBJ whole genome shotgun (WGS) entry which is preliminary data.</text>
</comment>
<evidence type="ECO:0000313" key="2">
    <source>
        <dbReference type="EMBL" id="TRM12174.1"/>
    </source>
</evidence>